<accession>A0ABS6ZMG6</accession>
<dbReference type="PROSITE" id="PS51257">
    <property type="entry name" value="PROKAR_LIPOPROTEIN"/>
    <property type="match status" value="1"/>
</dbReference>
<feature type="signal peptide" evidence="1">
    <location>
        <begin position="1"/>
        <end position="20"/>
    </location>
</feature>
<feature type="chain" id="PRO_5045324839" description="Lipoprotein" evidence="1">
    <location>
        <begin position="21"/>
        <end position="94"/>
    </location>
</feature>
<evidence type="ECO:0008006" key="4">
    <source>
        <dbReference type="Google" id="ProtNLM"/>
    </source>
</evidence>
<gene>
    <name evidence="2" type="ORF">KPL81_08855</name>
</gene>
<dbReference type="Proteomes" id="UP000769617">
    <property type="component" value="Unassembled WGS sequence"/>
</dbReference>
<proteinExistence type="predicted"/>
<sequence>MRTSLRLLTLACVPLMLALAGCSYSPARINPEPLIVVDGGHRHYHEDRHYHHRERYVKRHYRDDHRYYEDRHYRDRHRHRGGFCPPGLGMQGRC</sequence>
<evidence type="ECO:0000313" key="3">
    <source>
        <dbReference type="Proteomes" id="UP000769617"/>
    </source>
</evidence>
<protein>
    <recommendedName>
        <fullName evidence="4">Lipoprotein</fullName>
    </recommendedName>
</protein>
<dbReference type="RefSeq" id="WP_209472318.1">
    <property type="nucleotide sequence ID" value="NZ_JAHYCA010000003.1"/>
</dbReference>
<reference evidence="2 3" key="1">
    <citation type="submission" date="2021-07" db="EMBL/GenBank/DDBJ databases">
        <authorList>
            <person name="So Y."/>
        </authorList>
    </citation>
    <scope>NUCLEOTIDE SEQUENCE [LARGE SCALE GENOMIC DNA]</scope>
    <source>
        <strain evidence="2 3">Y3S6</strain>
    </source>
</reference>
<evidence type="ECO:0000313" key="2">
    <source>
        <dbReference type="EMBL" id="MBW6391266.1"/>
    </source>
</evidence>
<dbReference type="EMBL" id="JAHYCA010000003">
    <property type="protein sequence ID" value="MBW6391266.1"/>
    <property type="molecule type" value="Genomic_DNA"/>
</dbReference>
<comment type="caution">
    <text evidence="2">The sequence shown here is derived from an EMBL/GenBank/DDBJ whole genome shotgun (WGS) entry which is preliminary data.</text>
</comment>
<keyword evidence="3" id="KW-1185">Reference proteome</keyword>
<keyword evidence="1" id="KW-0732">Signal</keyword>
<organism evidence="2 3">
    <name type="scientific">Billgrantia antri</name>
    <dbReference type="NCBI Taxonomy" id="2846777"/>
    <lineage>
        <taxon>Bacteria</taxon>
        <taxon>Pseudomonadati</taxon>
        <taxon>Pseudomonadota</taxon>
        <taxon>Gammaproteobacteria</taxon>
        <taxon>Oceanospirillales</taxon>
        <taxon>Halomonadaceae</taxon>
        <taxon>Billgrantia</taxon>
    </lineage>
</organism>
<evidence type="ECO:0000256" key="1">
    <source>
        <dbReference type="SAM" id="SignalP"/>
    </source>
</evidence>
<name>A0ABS6ZMG6_9GAMM</name>